<dbReference type="Gene3D" id="1.25.40.10">
    <property type="entry name" value="Tetratricopeptide repeat domain"/>
    <property type="match status" value="2"/>
</dbReference>
<dbReference type="CDD" id="cd15831">
    <property type="entry name" value="BTAD"/>
    <property type="match status" value="1"/>
</dbReference>
<dbReference type="InterPro" id="IPR011990">
    <property type="entry name" value="TPR-like_helical_dom_sf"/>
</dbReference>
<dbReference type="PANTHER" id="PTHR35807:SF1">
    <property type="entry name" value="TRANSCRIPTIONAL REGULATOR REDD"/>
    <property type="match status" value="1"/>
</dbReference>
<evidence type="ECO:0000313" key="9">
    <source>
        <dbReference type="EMBL" id="GGV01754.1"/>
    </source>
</evidence>
<dbReference type="InterPro" id="IPR005158">
    <property type="entry name" value="BTAD"/>
</dbReference>
<dbReference type="Pfam" id="PF00486">
    <property type="entry name" value="Trans_reg_C"/>
    <property type="match status" value="1"/>
</dbReference>
<dbReference type="Proteomes" id="UP000610124">
    <property type="component" value="Unassembled WGS sequence"/>
</dbReference>
<dbReference type="InterPro" id="IPR001867">
    <property type="entry name" value="OmpR/PhoB-type_DNA-bd"/>
</dbReference>
<evidence type="ECO:0000313" key="10">
    <source>
        <dbReference type="Proteomes" id="UP000610124"/>
    </source>
</evidence>
<reference evidence="9" key="1">
    <citation type="journal article" date="2014" name="Int. J. Syst. Evol. Microbiol.">
        <title>Complete genome sequence of Corynebacterium casei LMG S-19264T (=DSM 44701T), isolated from a smear-ripened cheese.</title>
        <authorList>
            <consortium name="US DOE Joint Genome Institute (JGI-PGF)"/>
            <person name="Walter F."/>
            <person name="Albersmeier A."/>
            <person name="Kalinowski J."/>
            <person name="Ruckert C."/>
        </authorList>
    </citation>
    <scope>NUCLEOTIDE SEQUENCE</scope>
    <source>
        <strain evidence="9">JCM 4434</strain>
    </source>
</reference>
<dbReference type="GO" id="GO:0000160">
    <property type="term" value="P:phosphorelay signal transduction system"/>
    <property type="evidence" value="ECO:0007669"/>
    <property type="project" value="UniProtKB-KW"/>
</dbReference>
<dbReference type="InterPro" id="IPR036388">
    <property type="entry name" value="WH-like_DNA-bd_sf"/>
</dbReference>
<keyword evidence="5" id="KW-0804">Transcription</keyword>
<feature type="region of interest" description="Disordered" evidence="7">
    <location>
        <begin position="273"/>
        <end position="321"/>
    </location>
</feature>
<dbReference type="SUPFAM" id="SSF46894">
    <property type="entry name" value="C-terminal effector domain of the bipartite response regulators"/>
    <property type="match status" value="1"/>
</dbReference>
<evidence type="ECO:0000256" key="7">
    <source>
        <dbReference type="SAM" id="MobiDB-lite"/>
    </source>
</evidence>
<dbReference type="Gene3D" id="3.40.50.300">
    <property type="entry name" value="P-loop containing nucleotide triphosphate hydrolases"/>
    <property type="match status" value="1"/>
</dbReference>
<dbReference type="InterPro" id="IPR041664">
    <property type="entry name" value="AAA_16"/>
</dbReference>
<comment type="caution">
    <text evidence="9">The sequence shown here is derived from an EMBL/GenBank/DDBJ whole genome shotgun (WGS) entry which is preliminary data.</text>
</comment>
<feature type="compositionally biased region" description="Pro residues" evidence="7">
    <location>
        <begin position="277"/>
        <end position="313"/>
    </location>
</feature>
<name>A0A8H9LYM4_KITAU</name>
<dbReference type="SMART" id="SM01043">
    <property type="entry name" value="BTAD"/>
    <property type="match status" value="1"/>
</dbReference>
<dbReference type="InterPro" id="IPR016032">
    <property type="entry name" value="Sig_transdc_resp-reg_C-effctor"/>
</dbReference>
<dbReference type="EMBL" id="BMUB01000026">
    <property type="protein sequence ID" value="GGV01754.1"/>
    <property type="molecule type" value="Genomic_DNA"/>
</dbReference>
<dbReference type="SMART" id="SM00862">
    <property type="entry name" value="Trans_reg_C"/>
    <property type="match status" value="1"/>
</dbReference>
<dbReference type="PANTHER" id="PTHR35807">
    <property type="entry name" value="TRANSCRIPTIONAL REGULATOR REDD-RELATED"/>
    <property type="match status" value="1"/>
</dbReference>
<evidence type="ECO:0000256" key="5">
    <source>
        <dbReference type="ARBA" id="ARBA00023163"/>
    </source>
</evidence>
<dbReference type="Gene3D" id="1.10.10.10">
    <property type="entry name" value="Winged helix-like DNA-binding domain superfamily/Winged helix DNA-binding domain"/>
    <property type="match status" value="1"/>
</dbReference>
<organism evidence="9 10">
    <name type="scientific">Kitasatospora aureofaciens</name>
    <name type="common">Streptomyces aureofaciens</name>
    <dbReference type="NCBI Taxonomy" id="1894"/>
    <lineage>
        <taxon>Bacteria</taxon>
        <taxon>Bacillati</taxon>
        <taxon>Actinomycetota</taxon>
        <taxon>Actinomycetes</taxon>
        <taxon>Kitasatosporales</taxon>
        <taxon>Streptomycetaceae</taxon>
        <taxon>Kitasatospora</taxon>
    </lineage>
</organism>
<dbReference type="SUPFAM" id="SSF52540">
    <property type="entry name" value="P-loop containing nucleoside triphosphate hydrolases"/>
    <property type="match status" value="1"/>
</dbReference>
<protein>
    <recommendedName>
        <fullName evidence="8">OmpR/PhoB-type domain-containing protein</fullName>
    </recommendedName>
</protein>
<evidence type="ECO:0000259" key="8">
    <source>
        <dbReference type="PROSITE" id="PS51755"/>
    </source>
</evidence>
<feature type="domain" description="OmpR/PhoB-type" evidence="8">
    <location>
        <begin position="1"/>
        <end position="95"/>
    </location>
</feature>
<accession>A0A8H9LYM4</accession>
<keyword evidence="2" id="KW-0902">Two-component regulatory system</keyword>
<dbReference type="InterPro" id="IPR051677">
    <property type="entry name" value="AfsR-DnrI-RedD_regulator"/>
</dbReference>
<evidence type="ECO:0000256" key="4">
    <source>
        <dbReference type="ARBA" id="ARBA00023125"/>
    </source>
</evidence>
<dbReference type="InterPro" id="IPR003593">
    <property type="entry name" value="AAA+_ATPase"/>
</dbReference>
<evidence type="ECO:0000256" key="1">
    <source>
        <dbReference type="ARBA" id="ARBA00005820"/>
    </source>
</evidence>
<keyword evidence="4 6" id="KW-0238">DNA-binding</keyword>
<dbReference type="GO" id="GO:0006355">
    <property type="term" value="P:regulation of DNA-templated transcription"/>
    <property type="evidence" value="ECO:0007669"/>
    <property type="project" value="InterPro"/>
</dbReference>
<dbReference type="PROSITE" id="PS51755">
    <property type="entry name" value="OMPR_PHOB"/>
    <property type="match status" value="1"/>
</dbReference>
<dbReference type="SUPFAM" id="SSF48452">
    <property type="entry name" value="TPR-like"/>
    <property type="match status" value="2"/>
</dbReference>
<dbReference type="GO" id="GO:0003677">
    <property type="term" value="F:DNA binding"/>
    <property type="evidence" value="ECO:0007669"/>
    <property type="project" value="UniProtKB-UniRule"/>
</dbReference>
<proteinExistence type="inferred from homology"/>
<keyword evidence="3" id="KW-0805">Transcription regulation</keyword>
<reference evidence="9" key="2">
    <citation type="submission" date="2020-09" db="EMBL/GenBank/DDBJ databases">
        <authorList>
            <person name="Sun Q."/>
            <person name="Ohkuma M."/>
        </authorList>
    </citation>
    <scope>NUCLEOTIDE SEQUENCE</scope>
    <source>
        <strain evidence="9">JCM 4434</strain>
    </source>
</reference>
<evidence type="ECO:0000256" key="3">
    <source>
        <dbReference type="ARBA" id="ARBA00023015"/>
    </source>
</evidence>
<dbReference type="AlphaFoldDB" id="A0A8H9LYM4"/>
<evidence type="ECO:0000256" key="2">
    <source>
        <dbReference type="ARBA" id="ARBA00023012"/>
    </source>
</evidence>
<dbReference type="InterPro" id="IPR027417">
    <property type="entry name" value="P-loop_NTPase"/>
</dbReference>
<dbReference type="Pfam" id="PF13191">
    <property type="entry name" value="AAA_16"/>
    <property type="match status" value="1"/>
</dbReference>
<comment type="similarity">
    <text evidence="1">Belongs to the AfsR/DnrI/RedD regulatory family.</text>
</comment>
<feature type="DNA-binding region" description="OmpR/PhoB-type" evidence="6">
    <location>
        <begin position="1"/>
        <end position="95"/>
    </location>
</feature>
<sequence length="1078" mass="115988">MLGQMSVLAGRRALDLGPPRQRALLALLLINAGRVVSVSGIVSAIWGSSPPQAVVGTLQSYVSRLRKAIDGHSPVPSKDRLLALRYQAPGYVLEVDRDCIDASRFQSAVEAGREQFARGDLAAARGTVDEALGLWHGTPYGELAAYDFAQLESARLEQLRLVGLQTWADASLGLARYDEVVRELDDEVRRNPMLERLGCQLMLAQYHCGQPAEALLTFERIRAHLAEELGADTSKELQELHGAILRQDLVHAGGRTASPADLRPRLTLVADVDALRPPTPGPVDPGPAPALTPAPAAVPEPPRPAPASAPSPNPAAVAPAVAPAAPPAGRLIGRTRELATLRALTAPGRRGRTVLVIGEQGVGKTRLLQELAGGLPAAGLDAVWAHCAAGPELPEYWLWTRVVRKLRRTRAAELATLPEPVLDTLGMLRPDRAPGPAGTEAPLSPARHLAFQDAVCQALLTAARRPLVLFLEDLHLADTGTLALLQLLTKELGDSDLLVVATVREHRLAQRPELGGAVADLLQEVAAEYLHLDVLSLAETRALINRTGGEPPTWDLVSAAHRATGGNPYLLTKLRPTATAVTGPAEPAAPLSFGLRLVLGARLAECPEGVIRVLQTCAVIGPAVDRRLLTDVLTGLGEPPGLVHDALHSGLLRPDPVDPRGFRFAQGLMRDMLLADLDPVQRARLHHRVAVALADGAVGRARTDCAETIGYHCGRAAQELDPREAVQPLVGMGDLAERRRLHSEARAWLSQAIDVLRGQPRNRSVAAELELQKRVVWLLSMTLGYGSPAVTDACTRVEVLQKTLDNTRPTALLASRVIMHLAGGDLRRVSGIVALLEESAEHGGGTEARTAACYGKGVLWFTADRLEEAVAELERGLPLVDAQGAEERPDRFMGLSRSDPRINYRVHLAVSHVLLGDTAAAGRYREELLQLSESDSCDRPWDRTFALYADALLAVLDGDVERAWQASTAGVDLTVRCQLGHWQNMLSVLLGWAEVRRGRPGVGLRRMRWALDAAARSGTVFRRALHLGLLAEAEQHAGLPDLARATARTMADEIELRGEHVLRRPQWPFAALLAGAAR</sequence>
<gene>
    <name evidence="9" type="ORF">GCM10010502_65430</name>
</gene>
<evidence type="ECO:0000256" key="6">
    <source>
        <dbReference type="PROSITE-ProRule" id="PRU01091"/>
    </source>
</evidence>
<dbReference type="SMART" id="SM00382">
    <property type="entry name" value="AAA"/>
    <property type="match status" value="1"/>
</dbReference>
<dbReference type="Pfam" id="PF03704">
    <property type="entry name" value="BTAD"/>
    <property type="match status" value="1"/>
</dbReference>